<dbReference type="RefSeq" id="WP_074904119.1">
    <property type="nucleotide sequence ID" value="NZ_FOUB01000007.1"/>
</dbReference>
<reference evidence="2" key="1">
    <citation type="submission" date="2016-10" db="EMBL/GenBank/DDBJ databases">
        <authorList>
            <person name="Varghese N."/>
            <person name="Submissions S."/>
        </authorList>
    </citation>
    <scope>NUCLEOTIDE SEQUENCE [LARGE SCALE GENOMIC DNA]</scope>
    <source>
        <strain evidence="2">Nm44</strain>
    </source>
</reference>
<proteinExistence type="predicted"/>
<evidence type="ECO:0000313" key="2">
    <source>
        <dbReference type="Proteomes" id="UP000183287"/>
    </source>
</evidence>
<dbReference type="OrthoDB" id="9180206at2"/>
<gene>
    <name evidence="1" type="ORF">SAMN05421863_100759</name>
</gene>
<protein>
    <submittedName>
        <fullName evidence="1">Uncharacterized protein</fullName>
    </submittedName>
</protein>
<dbReference type="EMBL" id="FOUB01000007">
    <property type="protein sequence ID" value="SFL93528.1"/>
    <property type="molecule type" value="Genomic_DNA"/>
</dbReference>
<name>A0A1I4LR07_9PROT</name>
<evidence type="ECO:0000313" key="1">
    <source>
        <dbReference type="EMBL" id="SFL93528.1"/>
    </source>
</evidence>
<organism evidence="1 2">
    <name type="scientific">Nitrosomonas communis</name>
    <dbReference type="NCBI Taxonomy" id="44574"/>
    <lineage>
        <taxon>Bacteria</taxon>
        <taxon>Pseudomonadati</taxon>
        <taxon>Pseudomonadota</taxon>
        <taxon>Betaproteobacteria</taxon>
        <taxon>Nitrosomonadales</taxon>
        <taxon>Nitrosomonadaceae</taxon>
        <taxon>Nitrosomonas</taxon>
    </lineage>
</organism>
<accession>A0A1I4LR07</accession>
<dbReference type="AlphaFoldDB" id="A0A1I4LR07"/>
<keyword evidence="2" id="KW-1185">Reference proteome</keyword>
<sequence length="177" mass="18932">MSMLTYITQAEIKNAAKELDGKVLTRPALLVTDGLAMIYAVDVDIGQNYPLKNVPIARANRNLLYAEVGAAVRLRRSESGHYEVIGFSQEQPGSFFRVPITLPSFTFGNAGIITGANPALPPSPLPTSSIVIGEPQDNTLVGRPLTYAELAMLGTYGLTPYGATGIFKGGVLQEIYS</sequence>
<dbReference type="Proteomes" id="UP000183287">
    <property type="component" value="Unassembled WGS sequence"/>
</dbReference>